<feature type="compositionally biased region" description="Basic and acidic residues" evidence="5">
    <location>
        <begin position="46"/>
        <end position="62"/>
    </location>
</feature>
<dbReference type="SMART" id="SM00397">
    <property type="entry name" value="t_SNARE"/>
    <property type="match status" value="2"/>
</dbReference>
<feature type="domain" description="T-SNARE coiled-coil homology" evidence="6">
    <location>
        <begin position="181"/>
        <end position="219"/>
    </location>
</feature>
<dbReference type="InterPro" id="IPR000727">
    <property type="entry name" value="T_SNARE_dom"/>
</dbReference>
<dbReference type="GO" id="GO:0031201">
    <property type="term" value="C:SNARE complex"/>
    <property type="evidence" value="ECO:0007669"/>
    <property type="project" value="TreeGrafter"/>
</dbReference>
<dbReference type="PANTHER" id="PTHR19305">
    <property type="entry name" value="SYNAPTOSOMAL ASSOCIATED PROTEIN"/>
    <property type="match status" value="1"/>
</dbReference>
<dbReference type="EMBL" id="BTRK01000003">
    <property type="protein sequence ID" value="GMR41051.1"/>
    <property type="molecule type" value="Genomic_DNA"/>
</dbReference>
<evidence type="ECO:0000256" key="3">
    <source>
        <dbReference type="ARBA" id="ARBA00022927"/>
    </source>
</evidence>
<evidence type="ECO:0000313" key="8">
    <source>
        <dbReference type="Proteomes" id="UP001328107"/>
    </source>
</evidence>
<evidence type="ECO:0000259" key="6">
    <source>
        <dbReference type="PROSITE" id="PS50192"/>
    </source>
</evidence>
<dbReference type="Proteomes" id="UP001328107">
    <property type="component" value="Unassembled WGS sequence"/>
</dbReference>
<comment type="similarity">
    <text evidence="1">Belongs to the SNAP-25 family.</text>
</comment>
<dbReference type="GO" id="GO:0015031">
    <property type="term" value="P:protein transport"/>
    <property type="evidence" value="ECO:0007669"/>
    <property type="project" value="UniProtKB-KW"/>
</dbReference>
<reference evidence="8" key="1">
    <citation type="submission" date="2022-10" db="EMBL/GenBank/DDBJ databases">
        <title>Genome assembly of Pristionchus species.</title>
        <authorList>
            <person name="Yoshida K."/>
            <person name="Sommer R.J."/>
        </authorList>
    </citation>
    <scope>NUCLEOTIDE SEQUENCE [LARGE SCALE GENOMIC DNA]</scope>
    <source>
        <strain evidence="8">RS5460</strain>
    </source>
</reference>
<protein>
    <recommendedName>
        <fullName evidence="6">t-SNARE coiled-coil homology domain-containing protein</fullName>
    </recommendedName>
</protein>
<dbReference type="GO" id="GO:0019905">
    <property type="term" value="F:syntaxin binding"/>
    <property type="evidence" value="ECO:0007669"/>
    <property type="project" value="TreeGrafter"/>
</dbReference>
<dbReference type="SUPFAM" id="SSF58038">
    <property type="entry name" value="SNARE fusion complex"/>
    <property type="match status" value="2"/>
</dbReference>
<name>A0AAN4ZL74_9BILA</name>
<feature type="non-terminal residue" evidence="7">
    <location>
        <position position="1"/>
    </location>
</feature>
<sequence>SKMSTFDDSYKPSKYATGSTVKSFQRVAPANEEDYYEKEIEKYMQESLDSTERSRRHLESSEKTGVATAQQLLEQREQLERTEKNLDHIHKTAVESQRSLNSLKNAFSGFFKNKLSSRKPSKPSFLSSSSSSSALEKESKSASALAETAEYVTATPMRSGGASGPTLSEQSRQAIKGTRWEAMDQQIDENLDMMAGTLQNLQKLGTALGSEIEDQMKKILGKKGVESSESIIETPSTLKLARTAVGV</sequence>
<evidence type="ECO:0000256" key="5">
    <source>
        <dbReference type="SAM" id="MobiDB-lite"/>
    </source>
</evidence>
<accession>A0AAN4ZL74</accession>
<keyword evidence="8" id="KW-1185">Reference proteome</keyword>
<evidence type="ECO:0000256" key="1">
    <source>
        <dbReference type="ARBA" id="ARBA00009480"/>
    </source>
</evidence>
<evidence type="ECO:0000313" key="7">
    <source>
        <dbReference type="EMBL" id="GMR41051.1"/>
    </source>
</evidence>
<evidence type="ECO:0000256" key="2">
    <source>
        <dbReference type="ARBA" id="ARBA00022448"/>
    </source>
</evidence>
<proteinExistence type="inferred from homology"/>
<dbReference type="GO" id="GO:0098793">
    <property type="term" value="C:presynapse"/>
    <property type="evidence" value="ECO:0007669"/>
    <property type="project" value="GOC"/>
</dbReference>
<feature type="region of interest" description="Disordered" evidence="5">
    <location>
        <begin position="115"/>
        <end position="134"/>
    </location>
</feature>
<dbReference type="GO" id="GO:0016082">
    <property type="term" value="P:synaptic vesicle priming"/>
    <property type="evidence" value="ECO:0007669"/>
    <property type="project" value="TreeGrafter"/>
</dbReference>
<comment type="caution">
    <text evidence="7">The sequence shown here is derived from an EMBL/GenBank/DDBJ whole genome shotgun (WGS) entry which is preliminary data.</text>
</comment>
<keyword evidence="4" id="KW-0175">Coiled coil</keyword>
<feature type="region of interest" description="Disordered" evidence="5">
    <location>
        <begin position="46"/>
        <end position="69"/>
    </location>
</feature>
<keyword evidence="3" id="KW-0653">Protein transport</keyword>
<keyword evidence="2" id="KW-0813">Transport</keyword>
<dbReference type="AlphaFoldDB" id="A0AAN4ZL74"/>
<evidence type="ECO:0000256" key="4">
    <source>
        <dbReference type="ARBA" id="ARBA00023054"/>
    </source>
</evidence>
<dbReference type="Gene3D" id="1.20.5.110">
    <property type="match status" value="2"/>
</dbReference>
<dbReference type="PROSITE" id="PS50192">
    <property type="entry name" value="T_SNARE"/>
    <property type="match status" value="2"/>
</dbReference>
<feature type="compositionally biased region" description="Low complexity" evidence="5">
    <location>
        <begin position="122"/>
        <end position="134"/>
    </location>
</feature>
<feature type="domain" description="T-SNARE coiled-coil homology" evidence="6">
    <location>
        <begin position="41"/>
        <end position="103"/>
    </location>
</feature>
<dbReference type="GO" id="GO:0005484">
    <property type="term" value="F:SNAP receptor activity"/>
    <property type="evidence" value="ECO:0007669"/>
    <property type="project" value="TreeGrafter"/>
</dbReference>
<dbReference type="GO" id="GO:0031629">
    <property type="term" value="P:synaptic vesicle fusion to presynaptic active zone membrane"/>
    <property type="evidence" value="ECO:0007669"/>
    <property type="project" value="TreeGrafter"/>
</dbReference>
<gene>
    <name evidence="7" type="ORF">PMAYCL1PPCAC_11246</name>
</gene>
<organism evidence="7 8">
    <name type="scientific">Pristionchus mayeri</name>
    <dbReference type="NCBI Taxonomy" id="1317129"/>
    <lineage>
        <taxon>Eukaryota</taxon>
        <taxon>Metazoa</taxon>
        <taxon>Ecdysozoa</taxon>
        <taxon>Nematoda</taxon>
        <taxon>Chromadorea</taxon>
        <taxon>Rhabditida</taxon>
        <taxon>Rhabditina</taxon>
        <taxon>Diplogasteromorpha</taxon>
        <taxon>Diplogasteroidea</taxon>
        <taxon>Neodiplogasteridae</taxon>
        <taxon>Pristionchus</taxon>
    </lineage>
</organism>
<dbReference type="GO" id="GO:0005886">
    <property type="term" value="C:plasma membrane"/>
    <property type="evidence" value="ECO:0007669"/>
    <property type="project" value="TreeGrafter"/>
</dbReference>
<dbReference type="FunFam" id="1.20.5.110:FF:000041">
    <property type="entry name" value="Synaptosomal-associated protein 29"/>
    <property type="match status" value="1"/>
</dbReference>
<dbReference type="PANTHER" id="PTHR19305:SF9">
    <property type="entry name" value="SYNAPTOSOMAL-ASSOCIATED PROTEIN 29"/>
    <property type="match status" value="1"/>
</dbReference>